<dbReference type="PANTHER" id="PTHR30273">
    <property type="entry name" value="PERIPLASMIC SIGNAL SENSOR AND SIGMA FACTOR ACTIVATOR FECR-RELATED"/>
    <property type="match status" value="1"/>
</dbReference>
<dbReference type="EMBL" id="LN899823">
    <property type="protein sequence ID" value="CUV21974.1"/>
    <property type="molecule type" value="Genomic_DNA"/>
</dbReference>
<evidence type="ECO:0000313" key="2">
    <source>
        <dbReference type="EMBL" id="CUV21974.1"/>
    </source>
</evidence>
<dbReference type="Gene3D" id="2.60.120.1440">
    <property type="match status" value="1"/>
</dbReference>
<proteinExistence type="predicted"/>
<dbReference type="Gene3D" id="3.55.50.30">
    <property type="match status" value="1"/>
</dbReference>
<name>A0A0S4UIA9_RALSL</name>
<protein>
    <submittedName>
        <fullName evidence="2">Putative iron transport-sensory transduction transmembrane protein</fullName>
    </submittedName>
</protein>
<dbReference type="InterPro" id="IPR012373">
    <property type="entry name" value="Ferrdict_sens_TM"/>
</dbReference>
<dbReference type="PIRSF" id="PIRSF018266">
    <property type="entry name" value="FecR"/>
    <property type="match status" value="1"/>
</dbReference>
<keyword evidence="2" id="KW-0472">Membrane</keyword>
<keyword evidence="2" id="KW-0812">Transmembrane</keyword>
<accession>A0A0S4UIA9</accession>
<dbReference type="PANTHER" id="PTHR30273:SF2">
    <property type="entry name" value="PROTEIN FECR"/>
    <property type="match status" value="1"/>
</dbReference>
<dbReference type="AlphaFoldDB" id="A0A0S4UIA9"/>
<evidence type="ECO:0000259" key="1">
    <source>
        <dbReference type="Pfam" id="PF04773"/>
    </source>
</evidence>
<organism evidence="2">
    <name type="scientific">Ralstonia solanacearum</name>
    <name type="common">Pseudomonas solanacearum</name>
    <dbReference type="NCBI Taxonomy" id="305"/>
    <lineage>
        <taxon>Bacteria</taxon>
        <taxon>Pseudomonadati</taxon>
        <taxon>Pseudomonadota</taxon>
        <taxon>Betaproteobacteria</taxon>
        <taxon>Burkholderiales</taxon>
        <taxon>Burkholderiaceae</taxon>
        <taxon>Ralstonia</taxon>
        <taxon>Ralstonia solanacearum species complex</taxon>
    </lineage>
</organism>
<feature type="domain" description="FecR protein" evidence="1">
    <location>
        <begin position="67"/>
        <end position="157"/>
    </location>
</feature>
<sequence length="276" mass="29600">MSMSHTPEEFAREEASLARHRAALRQRFALPPAPARAPRRRGPLIVAGIAAMFGALLWADPAFHSQRYATAAGARQQIGLSDGTSVTLNTRTVAEVEWHLRSRQVRLVDGEALFDVAQASRPFIVRAGGTTVRVMGTAFNVHRADPRITVTVLRGRVHVEDASGDAVLLGPRQAADTGAGTLNARAEPDPAAAVAWKDGKLLFDHTPLAQAVADINRYRAAPVTLADPALGRLQISGVFDSTRTDALLDLLPSVLPVTIRREADDAIHVLARGASR</sequence>
<reference evidence="2" key="1">
    <citation type="submission" date="2015-10" db="EMBL/GenBank/DDBJ databases">
        <authorList>
            <person name="Gilbert D.G."/>
        </authorList>
    </citation>
    <scope>NUCLEOTIDE SEQUENCE</scope>
    <source>
        <strain evidence="2">Phyl III-seqv23</strain>
    </source>
</reference>
<dbReference type="Pfam" id="PF04773">
    <property type="entry name" value="FecR"/>
    <property type="match status" value="1"/>
</dbReference>
<dbReference type="InterPro" id="IPR006860">
    <property type="entry name" value="FecR"/>
</dbReference>
<gene>
    <name evidence="2" type="ORF">RUN1744_v1_110049</name>
</gene>
<dbReference type="GO" id="GO:0016989">
    <property type="term" value="F:sigma factor antagonist activity"/>
    <property type="evidence" value="ECO:0007669"/>
    <property type="project" value="TreeGrafter"/>
</dbReference>